<comment type="subunit">
    <text evidence="5 7">Monomer.</text>
</comment>
<feature type="binding site" evidence="5">
    <location>
        <position position="131"/>
    </location>
    <ligand>
        <name>Zn(2+)</name>
        <dbReference type="ChEBI" id="CHEBI:29105"/>
        <note>structural</note>
    </ligand>
</feature>
<feature type="region of interest" description="LID" evidence="5">
    <location>
        <begin position="124"/>
        <end position="161"/>
    </location>
</feature>
<comment type="function">
    <text evidence="5">Catalyzes the reversible transfer of the terminal phosphate group between ATP and AMP. Plays an important role in cellular energy homeostasis and in adenine nucleotide metabolism.</text>
</comment>
<dbReference type="InterPro" id="IPR006259">
    <property type="entry name" value="Adenyl_kin_sub"/>
</dbReference>
<keyword evidence="4 5" id="KW-0418">Kinase</keyword>
<evidence type="ECO:0000259" key="8">
    <source>
        <dbReference type="Pfam" id="PF05191"/>
    </source>
</evidence>
<feature type="binding site" evidence="5">
    <location>
        <position position="197"/>
    </location>
    <ligand>
        <name>ATP</name>
        <dbReference type="ChEBI" id="CHEBI:30616"/>
    </ligand>
</feature>
<dbReference type="EC" id="2.7.4.3" evidence="5 7"/>
<dbReference type="InterPro" id="IPR027417">
    <property type="entry name" value="P-loop_NTPase"/>
</dbReference>
<keyword evidence="5" id="KW-0862">Zinc</keyword>
<dbReference type="GO" id="GO:0005737">
    <property type="term" value="C:cytoplasm"/>
    <property type="evidence" value="ECO:0007669"/>
    <property type="project" value="UniProtKB-SubCell"/>
</dbReference>
<dbReference type="AlphaFoldDB" id="A0A1F5S3M6"/>
<feature type="binding site" evidence="5">
    <location>
        <position position="169"/>
    </location>
    <ligand>
        <name>AMP</name>
        <dbReference type="ChEBI" id="CHEBI:456215"/>
    </ligand>
</feature>
<feature type="binding site" evidence="5">
    <location>
        <begin position="13"/>
        <end position="18"/>
    </location>
    <ligand>
        <name>ATP</name>
        <dbReference type="ChEBI" id="CHEBI:30616"/>
    </ligand>
</feature>
<organism evidence="9 10">
    <name type="scientific">Candidatus Falkowbacteria bacterium RIFOXYA2_FULL_38_12</name>
    <dbReference type="NCBI Taxonomy" id="1797993"/>
    <lineage>
        <taxon>Bacteria</taxon>
        <taxon>Candidatus Falkowiibacteriota</taxon>
    </lineage>
</organism>
<dbReference type="Pfam" id="PF00406">
    <property type="entry name" value="ADK"/>
    <property type="match status" value="1"/>
</dbReference>
<comment type="caution">
    <text evidence="9">The sequence shown here is derived from an EMBL/GenBank/DDBJ whole genome shotgun (WGS) entry which is preliminary data.</text>
</comment>
<name>A0A1F5S3M6_9BACT</name>
<feature type="binding site" evidence="5">
    <location>
        <begin position="88"/>
        <end position="91"/>
    </location>
    <ligand>
        <name>AMP</name>
        <dbReference type="ChEBI" id="CHEBI:456215"/>
    </ligand>
</feature>
<dbReference type="InterPro" id="IPR007862">
    <property type="entry name" value="Adenylate_kinase_lid-dom"/>
</dbReference>
<evidence type="ECO:0000256" key="1">
    <source>
        <dbReference type="ARBA" id="ARBA00022679"/>
    </source>
</evidence>
<reference evidence="9 10" key="1">
    <citation type="journal article" date="2016" name="Nat. Commun.">
        <title>Thousands of microbial genomes shed light on interconnected biogeochemical processes in an aquifer system.</title>
        <authorList>
            <person name="Anantharaman K."/>
            <person name="Brown C.T."/>
            <person name="Hug L.A."/>
            <person name="Sharon I."/>
            <person name="Castelle C.J."/>
            <person name="Probst A.J."/>
            <person name="Thomas B.C."/>
            <person name="Singh A."/>
            <person name="Wilkins M.J."/>
            <person name="Karaoz U."/>
            <person name="Brodie E.L."/>
            <person name="Williams K.H."/>
            <person name="Hubbard S.S."/>
            <person name="Banfield J.F."/>
        </authorList>
    </citation>
    <scope>NUCLEOTIDE SEQUENCE [LARGE SCALE GENOMIC DNA]</scope>
</reference>
<dbReference type="GO" id="GO:0005524">
    <property type="term" value="F:ATP binding"/>
    <property type="evidence" value="ECO:0007669"/>
    <property type="project" value="UniProtKB-UniRule"/>
</dbReference>
<keyword evidence="5" id="KW-0479">Metal-binding</keyword>
<evidence type="ECO:0000256" key="3">
    <source>
        <dbReference type="ARBA" id="ARBA00022741"/>
    </source>
</evidence>
<dbReference type="FunFam" id="3.40.50.300:FF:000106">
    <property type="entry name" value="Adenylate kinase mitochondrial"/>
    <property type="match status" value="1"/>
</dbReference>
<feature type="binding site" evidence="5">
    <location>
        <position position="125"/>
    </location>
    <ligand>
        <name>ATP</name>
        <dbReference type="ChEBI" id="CHEBI:30616"/>
    </ligand>
</feature>
<feature type="binding site" evidence="5">
    <location>
        <begin position="134"/>
        <end position="135"/>
    </location>
    <ligand>
        <name>ATP</name>
        <dbReference type="ChEBI" id="CHEBI:30616"/>
    </ligand>
</feature>
<keyword evidence="1 5" id="KW-0808">Transferase</keyword>
<gene>
    <name evidence="5" type="primary">adk</name>
    <name evidence="9" type="ORF">A2257_01985</name>
</gene>
<accession>A0A1F5S3M6</accession>
<evidence type="ECO:0000313" key="10">
    <source>
        <dbReference type="Proteomes" id="UP000177407"/>
    </source>
</evidence>
<dbReference type="CDD" id="cd01428">
    <property type="entry name" value="ADK"/>
    <property type="match status" value="1"/>
</dbReference>
<comment type="similarity">
    <text evidence="5 6">Belongs to the adenylate kinase family.</text>
</comment>
<proteinExistence type="inferred from homology"/>
<comment type="pathway">
    <text evidence="5">Purine metabolism; AMP biosynthesis via salvage pathway; AMP from ADP: step 1/1.</text>
</comment>
<feature type="binding site" evidence="5">
    <location>
        <position position="39"/>
    </location>
    <ligand>
        <name>AMP</name>
        <dbReference type="ChEBI" id="CHEBI:456215"/>
    </ligand>
</feature>
<dbReference type="PANTHER" id="PTHR23359">
    <property type="entry name" value="NUCLEOTIDE KINASE"/>
    <property type="match status" value="1"/>
</dbReference>
<dbReference type="PROSITE" id="PS00113">
    <property type="entry name" value="ADENYLATE_KINASE"/>
    <property type="match status" value="1"/>
</dbReference>
<keyword evidence="5 7" id="KW-0067">ATP-binding</keyword>
<feature type="binding site" evidence="5">
    <location>
        <position position="95"/>
    </location>
    <ligand>
        <name>AMP</name>
        <dbReference type="ChEBI" id="CHEBI:456215"/>
    </ligand>
</feature>
<dbReference type="NCBIfam" id="TIGR01351">
    <property type="entry name" value="adk"/>
    <property type="match status" value="1"/>
</dbReference>
<dbReference type="EMBL" id="MFGA01000017">
    <property type="protein sequence ID" value="OGF21033.1"/>
    <property type="molecule type" value="Genomic_DNA"/>
</dbReference>
<feature type="binding site" evidence="5">
    <location>
        <position position="158"/>
    </location>
    <ligand>
        <name>AMP</name>
        <dbReference type="ChEBI" id="CHEBI:456215"/>
    </ligand>
</feature>
<comment type="domain">
    <text evidence="5">Consists of three domains, a large central CORE domain and two small peripheral domains, NMPbind and LID, which undergo movements during catalysis. The LID domain closes over the site of phosphoryl transfer upon ATP binding. Assembling and dissambling the active center during each catalytic cycle provides an effective means to prevent ATP hydrolysis. Some bacteria have evolved a zinc-coordinating structure that stabilizes the LID domain.</text>
</comment>
<dbReference type="Proteomes" id="UP000177407">
    <property type="component" value="Unassembled WGS sequence"/>
</dbReference>
<feature type="binding site" evidence="5">
    <location>
        <position position="34"/>
    </location>
    <ligand>
        <name>AMP</name>
        <dbReference type="ChEBI" id="CHEBI:456215"/>
    </ligand>
</feature>
<feature type="binding site" evidence="5">
    <location>
        <position position="148"/>
    </location>
    <ligand>
        <name>Zn(2+)</name>
        <dbReference type="ChEBI" id="CHEBI:29105"/>
        <note>structural</note>
    </ligand>
</feature>
<keyword evidence="2 5" id="KW-0545">Nucleotide biosynthesis</keyword>
<dbReference type="PRINTS" id="PR00094">
    <property type="entry name" value="ADENYLTKNASE"/>
</dbReference>
<dbReference type="SUPFAM" id="SSF52540">
    <property type="entry name" value="P-loop containing nucleoside triphosphate hydrolases"/>
    <property type="match status" value="1"/>
</dbReference>
<dbReference type="GO" id="GO:0004017">
    <property type="term" value="F:AMP kinase activity"/>
    <property type="evidence" value="ECO:0007669"/>
    <property type="project" value="UniProtKB-UniRule"/>
</dbReference>
<dbReference type="Gene3D" id="3.40.50.300">
    <property type="entry name" value="P-loop containing nucleotide triphosphate hydrolases"/>
    <property type="match status" value="1"/>
</dbReference>
<dbReference type="HAMAP" id="MF_00235">
    <property type="entry name" value="Adenylate_kinase_Adk"/>
    <property type="match status" value="1"/>
</dbReference>
<keyword evidence="5" id="KW-0963">Cytoplasm</keyword>
<feature type="binding site" evidence="5">
    <location>
        <begin position="60"/>
        <end position="62"/>
    </location>
    <ligand>
        <name>AMP</name>
        <dbReference type="ChEBI" id="CHEBI:456215"/>
    </ligand>
</feature>
<dbReference type="InterPro" id="IPR000850">
    <property type="entry name" value="Adenylat/UMP-CMP_kin"/>
</dbReference>
<dbReference type="NCBIfam" id="NF001381">
    <property type="entry name" value="PRK00279.1-3"/>
    <property type="match status" value="1"/>
</dbReference>
<evidence type="ECO:0000256" key="4">
    <source>
        <dbReference type="ARBA" id="ARBA00022777"/>
    </source>
</evidence>
<feature type="binding site" evidence="5">
    <location>
        <position position="151"/>
    </location>
    <ligand>
        <name>Zn(2+)</name>
        <dbReference type="ChEBI" id="CHEBI:29105"/>
        <note>structural</note>
    </ligand>
</feature>
<keyword evidence="3 5" id="KW-0547">Nucleotide-binding</keyword>
<evidence type="ECO:0000313" key="9">
    <source>
        <dbReference type="EMBL" id="OGF21033.1"/>
    </source>
</evidence>
<evidence type="ECO:0000256" key="5">
    <source>
        <dbReference type="HAMAP-Rule" id="MF_00235"/>
    </source>
</evidence>
<comment type="subcellular location">
    <subcellularLocation>
        <location evidence="5 7">Cytoplasm</location>
    </subcellularLocation>
</comment>
<dbReference type="UniPathway" id="UPA00588">
    <property type="reaction ID" value="UER00649"/>
</dbReference>
<feature type="region of interest" description="NMP" evidence="5">
    <location>
        <begin position="33"/>
        <end position="62"/>
    </location>
</feature>
<evidence type="ECO:0000256" key="2">
    <source>
        <dbReference type="ARBA" id="ARBA00022727"/>
    </source>
</evidence>
<dbReference type="InterPro" id="IPR033690">
    <property type="entry name" value="Adenylat_kinase_CS"/>
</dbReference>
<feature type="domain" description="Adenylate kinase active site lid" evidence="8">
    <location>
        <begin position="125"/>
        <end position="160"/>
    </location>
</feature>
<sequence>MNIFKIALFGSQGSGKGTQAKMLSEKYNLPILATGDIFRKEIKNETDLGKLVSSLIKDGKLVPDEITVKIVLRELCGEKYKNGFILDGFPRNIAQSNELEKENGLTHVFELEIGDEEVKRRLSDRRICSKCGAIYSLTVKPSKQESICDSCDGALILREDDKPEAIQKRLNIYRKETKPVLNFYKEKGKVVKVDGAQSIEKVFEDICKAIEK</sequence>
<comment type="catalytic activity">
    <reaction evidence="5 7">
        <text>AMP + ATP = 2 ADP</text>
        <dbReference type="Rhea" id="RHEA:12973"/>
        <dbReference type="ChEBI" id="CHEBI:30616"/>
        <dbReference type="ChEBI" id="CHEBI:456215"/>
        <dbReference type="ChEBI" id="CHEBI:456216"/>
        <dbReference type="EC" id="2.7.4.3"/>
    </reaction>
</comment>
<dbReference type="GO" id="GO:0008270">
    <property type="term" value="F:zinc ion binding"/>
    <property type="evidence" value="ECO:0007669"/>
    <property type="project" value="UniProtKB-UniRule"/>
</dbReference>
<dbReference type="GO" id="GO:0044209">
    <property type="term" value="P:AMP salvage"/>
    <property type="evidence" value="ECO:0007669"/>
    <property type="project" value="UniProtKB-UniRule"/>
</dbReference>
<protein>
    <recommendedName>
        <fullName evidence="5 7">Adenylate kinase</fullName>
        <shortName evidence="5">AK</shortName>
        <ecNumber evidence="5 7">2.7.4.3</ecNumber>
    </recommendedName>
    <alternativeName>
        <fullName evidence="5">ATP-AMP transphosphorylase</fullName>
    </alternativeName>
    <alternativeName>
        <fullName evidence="5">ATP:AMP phosphotransferase</fullName>
    </alternativeName>
    <alternativeName>
        <fullName evidence="5">Adenylate monophosphate kinase</fullName>
    </alternativeName>
</protein>
<feature type="binding site" evidence="5">
    <location>
        <position position="128"/>
    </location>
    <ligand>
        <name>Zn(2+)</name>
        <dbReference type="ChEBI" id="CHEBI:29105"/>
        <note>structural</note>
    </ligand>
</feature>
<dbReference type="Pfam" id="PF05191">
    <property type="entry name" value="ADK_lid"/>
    <property type="match status" value="1"/>
</dbReference>
<evidence type="ECO:0000256" key="7">
    <source>
        <dbReference type="RuleBase" id="RU003331"/>
    </source>
</evidence>
<evidence type="ECO:0000256" key="6">
    <source>
        <dbReference type="RuleBase" id="RU003330"/>
    </source>
</evidence>